<feature type="non-terminal residue" evidence="1">
    <location>
        <position position="64"/>
    </location>
</feature>
<reference evidence="1" key="2">
    <citation type="submission" date="2023-05" db="EMBL/GenBank/DDBJ databases">
        <authorList>
            <person name="Fouks B."/>
        </authorList>
    </citation>
    <scope>NUCLEOTIDE SEQUENCE</scope>
    <source>
        <strain evidence="1">Stay&amp;Tobe</strain>
        <tissue evidence="1">Testes</tissue>
    </source>
</reference>
<dbReference type="AlphaFoldDB" id="A0AAD8A0Z8"/>
<feature type="non-terminal residue" evidence="1">
    <location>
        <position position="1"/>
    </location>
</feature>
<gene>
    <name evidence="1" type="ORF">L9F63_016590</name>
</gene>
<accession>A0AAD8A0Z8</accession>
<name>A0AAD8A0Z8_DIPPU</name>
<dbReference type="EMBL" id="JASPKZ010004222">
    <property type="protein sequence ID" value="KAJ9590376.1"/>
    <property type="molecule type" value="Genomic_DNA"/>
</dbReference>
<protein>
    <submittedName>
        <fullName evidence="1">Uncharacterized protein</fullName>
    </submittedName>
</protein>
<sequence length="64" mass="7686">SLFKLSIIYFQCSKFYFYQRKSSPVSRTEELICSCIPFIPGVFLNYENNNCLKLFFNNNFFFIT</sequence>
<dbReference type="Proteomes" id="UP001233999">
    <property type="component" value="Unassembled WGS sequence"/>
</dbReference>
<proteinExistence type="predicted"/>
<reference evidence="1" key="1">
    <citation type="journal article" date="2023" name="IScience">
        <title>Live-bearing cockroach genome reveals convergent evolutionary mechanisms linked to viviparity in insects and beyond.</title>
        <authorList>
            <person name="Fouks B."/>
            <person name="Harrison M.C."/>
            <person name="Mikhailova A.A."/>
            <person name="Marchal E."/>
            <person name="English S."/>
            <person name="Carruthers M."/>
            <person name="Jennings E.C."/>
            <person name="Chiamaka E.L."/>
            <person name="Frigard R.A."/>
            <person name="Pippel M."/>
            <person name="Attardo G.M."/>
            <person name="Benoit J.B."/>
            <person name="Bornberg-Bauer E."/>
            <person name="Tobe S.S."/>
        </authorList>
    </citation>
    <scope>NUCLEOTIDE SEQUENCE</scope>
    <source>
        <strain evidence="1">Stay&amp;Tobe</strain>
    </source>
</reference>
<comment type="caution">
    <text evidence="1">The sequence shown here is derived from an EMBL/GenBank/DDBJ whole genome shotgun (WGS) entry which is preliminary data.</text>
</comment>
<evidence type="ECO:0000313" key="2">
    <source>
        <dbReference type="Proteomes" id="UP001233999"/>
    </source>
</evidence>
<evidence type="ECO:0000313" key="1">
    <source>
        <dbReference type="EMBL" id="KAJ9590376.1"/>
    </source>
</evidence>
<keyword evidence="2" id="KW-1185">Reference proteome</keyword>
<organism evidence="1 2">
    <name type="scientific">Diploptera punctata</name>
    <name type="common">Pacific beetle cockroach</name>
    <dbReference type="NCBI Taxonomy" id="6984"/>
    <lineage>
        <taxon>Eukaryota</taxon>
        <taxon>Metazoa</taxon>
        <taxon>Ecdysozoa</taxon>
        <taxon>Arthropoda</taxon>
        <taxon>Hexapoda</taxon>
        <taxon>Insecta</taxon>
        <taxon>Pterygota</taxon>
        <taxon>Neoptera</taxon>
        <taxon>Polyneoptera</taxon>
        <taxon>Dictyoptera</taxon>
        <taxon>Blattodea</taxon>
        <taxon>Blaberoidea</taxon>
        <taxon>Blaberidae</taxon>
        <taxon>Diplopterinae</taxon>
        <taxon>Diploptera</taxon>
    </lineage>
</organism>